<gene>
    <name evidence="2" type="ORF">ACG01O_02140</name>
</gene>
<accession>A0ABW7GUC2</accession>
<dbReference type="RefSeq" id="WP_394380843.1">
    <property type="nucleotide sequence ID" value="NZ_JBIGIB010000001.1"/>
</dbReference>
<keyword evidence="1" id="KW-1133">Transmembrane helix</keyword>
<dbReference type="PROSITE" id="PS00409">
    <property type="entry name" value="PROKAR_NTER_METHYL"/>
    <property type="match status" value="1"/>
</dbReference>
<dbReference type="Pfam" id="PF16074">
    <property type="entry name" value="PilW"/>
    <property type="match status" value="1"/>
</dbReference>
<keyword evidence="3" id="KW-1185">Reference proteome</keyword>
<dbReference type="InterPro" id="IPR012902">
    <property type="entry name" value="N_methyl_site"/>
</dbReference>
<dbReference type="NCBIfam" id="TIGR02532">
    <property type="entry name" value="IV_pilin_GFxxxE"/>
    <property type="match status" value="1"/>
</dbReference>
<proteinExistence type="predicted"/>
<dbReference type="Proteomes" id="UP001606303">
    <property type="component" value="Unassembled WGS sequence"/>
</dbReference>
<organism evidence="2 3">
    <name type="scientific">Pelomonas baiyunensis</name>
    <dbReference type="NCBI Taxonomy" id="3299026"/>
    <lineage>
        <taxon>Bacteria</taxon>
        <taxon>Pseudomonadati</taxon>
        <taxon>Pseudomonadota</taxon>
        <taxon>Betaproteobacteria</taxon>
        <taxon>Burkholderiales</taxon>
        <taxon>Sphaerotilaceae</taxon>
        <taxon>Roseateles</taxon>
    </lineage>
</organism>
<comment type="caution">
    <text evidence="2">The sequence shown here is derived from an EMBL/GenBank/DDBJ whole genome shotgun (WGS) entry which is preliminary data.</text>
</comment>
<sequence>MSRATTLRPNRGFTLVELMVGIVVALAAALVVTEIFKVSEGQRRATSGGDDAQTTGAIAISLMQRDLRQAGQGFSTANLLDCQLDLGNSRTFPELAPVSINPPGIAAGDADTDVLVVAYGSGSGLPEGTLINTQPGAATYAVAAPQAFRLGDRVVAAPATRAASCALNLTTVSANPTATSVQVAFGMANASNGVLYNLGNAPRFVAYSVRGSQLTVCDFATQDCTNSSLTNWTEVADGIVGLRAEYARDTSVPRDTIADVYDRTAPATVCAWSRVVGVRLAIVARSRQAEKANVAASAPSWSGSAPLTLSNVNADWQRYRYKTFETTMPLRNLPGATDPNFAACP</sequence>
<evidence type="ECO:0000256" key="1">
    <source>
        <dbReference type="SAM" id="Phobius"/>
    </source>
</evidence>
<dbReference type="EMBL" id="JBIGIB010000001">
    <property type="protein sequence ID" value="MFG6465401.1"/>
    <property type="molecule type" value="Genomic_DNA"/>
</dbReference>
<evidence type="ECO:0000313" key="3">
    <source>
        <dbReference type="Proteomes" id="UP001606303"/>
    </source>
</evidence>
<name>A0ABW7GUC2_9BURK</name>
<keyword evidence="1" id="KW-0472">Membrane</keyword>
<dbReference type="InterPro" id="IPR032092">
    <property type="entry name" value="PilW"/>
</dbReference>
<feature type="transmembrane region" description="Helical" evidence="1">
    <location>
        <begin position="12"/>
        <end position="32"/>
    </location>
</feature>
<reference evidence="2 3" key="1">
    <citation type="submission" date="2024-08" db="EMBL/GenBank/DDBJ databases">
        <authorList>
            <person name="Lu H."/>
        </authorList>
    </citation>
    <scope>NUCLEOTIDE SEQUENCE [LARGE SCALE GENOMIC DNA]</scope>
    <source>
        <strain evidence="2 3">BYS87W</strain>
    </source>
</reference>
<protein>
    <submittedName>
        <fullName evidence="2">PilW family protein</fullName>
    </submittedName>
</protein>
<dbReference type="Pfam" id="PF07963">
    <property type="entry name" value="N_methyl"/>
    <property type="match status" value="1"/>
</dbReference>
<evidence type="ECO:0000313" key="2">
    <source>
        <dbReference type="EMBL" id="MFG6465401.1"/>
    </source>
</evidence>
<keyword evidence="1" id="KW-0812">Transmembrane</keyword>